<evidence type="ECO:0000256" key="4">
    <source>
        <dbReference type="ARBA" id="ARBA00022475"/>
    </source>
</evidence>
<evidence type="ECO:0000256" key="2">
    <source>
        <dbReference type="ARBA" id="ARBA00004496"/>
    </source>
</evidence>
<keyword evidence="6" id="KW-0597">Phosphoprotein</keyword>
<dbReference type="PROSITE" id="PS50871">
    <property type="entry name" value="C1Q"/>
    <property type="match status" value="1"/>
</dbReference>
<dbReference type="GO" id="GO:0090263">
    <property type="term" value="P:positive regulation of canonical Wnt signaling pathway"/>
    <property type="evidence" value="ECO:0007669"/>
    <property type="project" value="TreeGrafter"/>
</dbReference>
<keyword evidence="4" id="KW-1003">Cell membrane</keyword>
<dbReference type="FunFam" id="2.60.120.40:FF:000003">
    <property type="entry name" value="caprin-2 isoform X1"/>
    <property type="match status" value="1"/>
</dbReference>
<dbReference type="Gene3D" id="2.60.120.40">
    <property type="match status" value="1"/>
</dbReference>
<dbReference type="Pfam" id="PF00386">
    <property type="entry name" value="C1q"/>
    <property type="match status" value="1"/>
</dbReference>
<keyword evidence="7" id="KW-0341">Growth regulation</keyword>
<dbReference type="SUPFAM" id="SSF49842">
    <property type="entry name" value="TNF-like"/>
    <property type="match status" value="1"/>
</dbReference>
<dbReference type="AlphaFoldDB" id="A0A444U4M4"/>
<dbReference type="InterPro" id="IPR041637">
    <property type="entry name" value="Caprin-1_dimer"/>
</dbReference>
<organism evidence="22 23">
    <name type="scientific">Acipenser ruthenus</name>
    <name type="common">Sterlet sturgeon</name>
    <dbReference type="NCBI Taxonomy" id="7906"/>
    <lineage>
        <taxon>Eukaryota</taxon>
        <taxon>Metazoa</taxon>
        <taxon>Chordata</taxon>
        <taxon>Craniata</taxon>
        <taxon>Vertebrata</taxon>
        <taxon>Euteleostomi</taxon>
        <taxon>Actinopterygii</taxon>
        <taxon>Chondrostei</taxon>
        <taxon>Acipenseriformes</taxon>
        <taxon>Acipenseridae</taxon>
        <taxon>Acipenser</taxon>
    </lineage>
</organism>
<feature type="compositionally biased region" description="Polar residues" evidence="20">
    <location>
        <begin position="731"/>
        <end position="757"/>
    </location>
</feature>
<evidence type="ECO:0000256" key="12">
    <source>
        <dbReference type="ARBA" id="ARBA00023136"/>
    </source>
</evidence>
<evidence type="ECO:0000256" key="3">
    <source>
        <dbReference type="ARBA" id="ARBA00007950"/>
    </source>
</evidence>
<evidence type="ECO:0000256" key="18">
    <source>
        <dbReference type="ARBA" id="ARBA00080108"/>
    </source>
</evidence>
<dbReference type="GO" id="GO:0017148">
    <property type="term" value="P:negative regulation of translation"/>
    <property type="evidence" value="ECO:0007669"/>
    <property type="project" value="UniProtKB-KW"/>
</dbReference>
<dbReference type="GO" id="GO:0030154">
    <property type="term" value="P:cell differentiation"/>
    <property type="evidence" value="ECO:0007669"/>
    <property type="project" value="UniProtKB-KW"/>
</dbReference>
<protein>
    <recommendedName>
        <fullName evidence="16">Caprin-2</fullName>
    </recommendedName>
    <alternativeName>
        <fullName evidence="18">C1q domain-containing protein 1</fullName>
    </alternativeName>
    <alternativeName>
        <fullName evidence="17">Cytoplasmic activation/proliferation-associated protein 2</fullName>
    </alternativeName>
    <alternativeName>
        <fullName evidence="19">RNA granule protein 140</fullName>
    </alternativeName>
</protein>
<dbReference type="SMART" id="SM00110">
    <property type="entry name" value="C1Q"/>
    <property type="match status" value="1"/>
</dbReference>
<comment type="subcellular location">
    <subcellularLocation>
        <location evidence="1">Cell membrane</location>
        <topology evidence="1">Peripheral membrane protein</topology>
    </subcellularLocation>
    <subcellularLocation>
        <location evidence="2">Cytoplasm</location>
    </subcellularLocation>
</comment>
<feature type="compositionally biased region" description="Low complexity" evidence="20">
    <location>
        <begin position="81"/>
        <end position="91"/>
    </location>
</feature>
<keyword evidence="23" id="KW-1185">Reference proteome</keyword>
<dbReference type="EMBL" id="SCEB01215313">
    <property type="protein sequence ID" value="RXM30166.1"/>
    <property type="molecule type" value="Genomic_DNA"/>
</dbReference>
<feature type="region of interest" description="Disordered" evidence="20">
    <location>
        <begin position="786"/>
        <end position="829"/>
    </location>
</feature>
<dbReference type="Pfam" id="PF12287">
    <property type="entry name" value="Caprin-1_C"/>
    <property type="match status" value="1"/>
</dbReference>
<accession>A0A444U4M4</accession>
<keyword evidence="12" id="KW-0472">Membrane</keyword>
<keyword evidence="11" id="KW-0694">RNA-binding</keyword>
<sequence>MFGFHKPKMYRSIDGCCICRAKSSSSRFTDSKRYEKDFHSCFGLHENRSGEICNACVLLVKRWKKLPVGSKKNWNHINTASSSNSQKPRSKSNFEIDKGPKLILKSVKKTKTKKCADLDRFSLDTSERHLRRYRCSPVKIPDSSVNTPDTGTTDGNIHDSGTETKEDGEDSKEAELKPFNKINSEDEKHLPPAKVTTDSRPSSCFDGDGLELKGEAIFSRSPADAASSLQPTMPILCPEMNNQIPFEERTDLEMRFRDLVNNNEGCIPFYKLRDTLPCQLREGQVQFVKEVISLDVSSLQESPYAYMNAVNESIPVPSTTDSFPACVDRQQHGCISLLSLQEILRAVLDLDFSSYHESVWRKIIRDLQLLLKAQKKAVRREQVLKIETEKRRLRTILQVQYILQNLQEEHVRKDFRSGLNGAPFLSARELDYLLKFSKLASLVRDEMMSLEDQMEQATSYLWELLEGGEKVVVGTTYKHLKAQMAKLMDCGYFDHIPVPQSKMLEEVKEVHKLVEVAKTEPLIKLPNEGAKELVKVPEPSVQFVQTREVQSREFLNRRYLPEPDFHSQGKTKTLQPWKADFAAMKQEPPDSWEMQFEDSRMPSPQPVPTKQGIAAAGLVAKDQVESKVTITSPKKVPKPIHSPIAVFNSTSSLPKDPALRKQKLQDLMAQIQGSFSFMQTAPSTDDSPSTSLNGDRSLSGSEIDLDSAAAQVFKVNAPLPPRDEPDMKPESYNQSYSTASTQTTPQCSSQPAYTLDQNPLPHETLQPGKTNSFLICGSEAGYQQNYKRGGGPAGQKANSRGWSDSSQVSSPERDHETFNSVDSGQGDSRCITPIDIPVTSQATTLMPVHVYPLPPQMRVAFSAARTSNFTPGTLDQTIAFDLLLNNLGETFEMHMGRFSCPVNGTYVFIFHMLKLAVNVPLYVNLMKNEEVLVSAYANDGAPDHETASNHAVLQLYQGDQIWLRLHRGAIYGSSWKYSTFSGYLLYQD</sequence>
<evidence type="ECO:0000256" key="9">
    <source>
        <dbReference type="ARBA" id="ARBA00022782"/>
    </source>
</evidence>
<dbReference type="Pfam" id="PF15396">
    <property type="entry name" value="FAM60A"/>
    <property type="match status" value="1"/>
</dbReference>
<keyword evidence="13" id="KW-0652">Protein synthesis inhibitor</keyword>
<feature type="compositionally biased region" description="Polar residues" evidence="20">
    <location>
        <begin position="796"/>
        <end position="810"/>
    </location>
</feature>
<dbReference type="GO" id="GO:0046872">
    <property type="term" value="F:metal ion binding"/>
    <property type="evidence" value="ECO:0007669"/>
    <property type="project" value="UniProtKB-KW"/>
</dbReference>
<dbReference type="GO" id="GO:0005886">
    <property type="term" value="C:plasma membrane"/>
    <property type="evidence" value="ECO:0007669"/>
    <property type="project" value="UniProtKB-SubCell"/>
</dbReference>
<dbReference type="Proteomes" id="UP000289886">
    <property type="component" value="Unassembled WGS sequence"/>
</dbReference>
<dbReference type="GO" id="GO:0003723">
    <property type="term" value="F:RNA binding"/>
    <property type="evidence" value="ECO:0007669"/>
    <property type="project" value="UniProtKB-KW"/>
</dbReference>
<evidence type="ECO:0000256" key="17">
    <source>
        <dbReference type="ARBA" id="ARBA00078232"/>
    </source>
</evidence>
<feature type="compositionally biased region" description="Polar residues" evidence="20">
    <location>
        <begin position="143"/>
        <end position="155"/>
    </location>
</feature>
<evidence type="ECO:0000256" key="13">
    <source>
        <dbReference type="ARBA" id="ARBA00023193"/>
    </source>
</evidence>
<feature type="region of interest" description="Disordered" evidence="20">
    <location>
        <begin position="678"/>
        <end position="700"/>
    </location>
</feature>
<feature type="region of interest" description="Disordered" evidence="20">
    <location>
        <begin position="717"/>
        <end position="771"/>
    </location>
</feature>
<evidence type="ECO:0000256" key="15">
    <source>
        <dbReference type="ARBA" id="ARBA00064065"/>
    </source>
</evidence>
<dbReference type="PANTHER" id="PTHR22922">
    <property type="entry name" value="GPI-ANCHORED PROTEIN P137"/>
    <property type="match status" value="1"/>
</dbReference>
<evidence type="ECO:0000259" key="21">
    <source>
        <dbReference type="PROSITE" id="PS50871"/>
    </source>
</evidence>
<evidence type="ECO:0000256" key="5">
    <source>
        <dbReference type="ARBA" id="ARBA00022490"/>
    </source>
</evidence>
<proteinExistence type="inferred from homology"/>
<keyword evidence="8" id="KW-0479">Metal-binding</keyword>
<evidence type="ECO:0000256" key="6">
    <source>
        <dbReference type="ARBA" id="ARBA00022553"/>
    </source>
</evidence>
<evidence type="ECO:0000256" key="10">
    <source>
        <dbReference type="ARBA" id="ARBA00022837"/>
    </source>
</evidence>
<evidence type="ECO:0000256" key="19">
    <source>
        <dbReference type="ARBA" id="ARBA00081559"/>
    </source>
</evidence>
<reference evidence="22 23" key="1">
    <citation type="submission" date="2019-01" db="EMBL/GenBank/DDBJ databases">
        <title>Draft Genome and Complete Hox-Cluster Characterization of the Sterlet Sturgeon (Acipenser ruthenus).</title>
        <authorList>
            <person name="Wei Q."/>
        </authorList>
    </citation>
    <scope>NUCLEOTIDE SEQUENCE [LARGE SCALE GENOMIC DNA]</scope>
    <source>
        <strain evidence="22">WHYD16114868_AA</strain>
        <tissue evidence="22">Blood</tissue>
    </source>
</reference>
<dbReference type="InterPro" id="IPR001073">
    <property type="entry name" value="C1q_dom"/>
</dbReference>
<feature type="domain" description="C1q" evidence="21">
    <location>
        <begin position="854"/>
        <end position="988"/>
    </location>
</feature>
<evidence type="ECO:0000256" key="8">
    <source>
        <dbReference type="ARBA" id="ARBA00022723"/>
    </source>
</evidence>
<evidence type="ECO:0000313" key="23">
    <source>
        <dbReference type="Proteomes" id="UP000289886"/>
    </source>
</evidence>
<name>A0A444U4M4_ACIRT</name>
<comment type="caution">
    <text evidence="22">The sequence shown here is derived from an EMBL/GenBank/DDBJ whole genome shotgun (WGS) entry which is preliminary data.</text>
</comment>
<feature type="region of interest" description="Disordered" evidence="20">
    <location>
        <begin position="74"/>
        <end position="96"/>
    </location>
</feature>
<dbReference type="GO" id="GO:0005102">
    <property type="term" value="F:signaling receptor binding"/>
    <property type="evidence" value="ECO:0007669"/>
    <property type="project" value="TreeGrafter"/>
</dbReference>
<keyword evidence="10" id="KW-0106">Calcium</keyword>
<evidence type="ECO:0000256" key="7">
    <source>
        <dbReference type="ARBA" id="ARBA00022604"/>
    </source>
</evidence>
<comment type="function">
    <text evidence="14">Promotes phosphorylation of the Wnt coreceptor LRP6, leading to increased activity of the canonical Wnt signaling pathway. Facilitates constitutive LRP6 phosphorylation by CDK14/CCNY during G2/M stage of the cell cycle, which may potentiate cells for Wnt signaling. May regulate the transport and translation of mRNAs, modulating for instance the expression of proteins involved in synaptic plasticity in neurons. Involved in regulation of growth as erythroblasts shift from a highly proliferative state towards their terminal phase of differentiation. May be involved in apoptosis.</text>
</comment>
<dbReference type="InterPro" id="IPR026065">
    <property type="entry name" value="FAM60A"/>
</dbReference>
<dbReference type="GO" id="GO:0005737">
    <property type="term" value="C:cytoplasm"/>
    <property type="evidence" value="ECO:0007669"/>
    <property type="project" value="UniProtKB-SubCell"/>
</dbReference>
<dbReference type="InterPro" id="IPR022070">
    <property type="entry name" value="Caprin-1_C"/>
</dbReference>
<evidence type="ECO:0000256" key="1">
    <source>
        <dbReference type="ARBA" id="ARBA00004202"/>
    </source>
</evidence>
<feature type="compositionally biased region" description="Low complexity" evidence="20">
    <location>
        <begin position="682"/>
        <end position="691"/>
    </location>
</feature>
<evidence type="ECO:0000256" key="14">
    <source>
        <dbReference type="ARBA" id="ARBA00059021"/>
    </source>
</evidence>
<comment type="similarity">
    <text evidence="3">Belongs to the caprin family.</text>
</comment>
<evidence type="ECO:0000256" key="11">
    <source>
        <dbReference type="ARBA" id="ARBA00022884"/>
    </source>
</evidence>
<evidence type="ECO:0000256" key="20">
    <source>
        <dbReference type="SAM" id="MobiDB-lite"/>
    </source>
</evidence>
<feature type="compositionally biased region" description="Basic and acidic residues" evidence="20">
    <location>
        <begin position="156"/>
        <end position="190"/>
    </location>
</feature>
<dbReference type="Pfam" id="PF18293">
    <property type="entry name" value="Caprin-1_dimer"/>
    <property type="match status" value="1"/>
</dbReference>
<evidence type="ECO:0000313" key="22">
    <source>
        <dbReference type="EMBL" id="RXM30166.1"/>
    </source>
</evidence>
<dbReference type="InterPro" id="IPR028816">
    <property type="entry name" value="Caprin"/>
</dbReference>
<comment type="subunit">
    <text evidence="15">Homotrimer; via C1q domain. Found in a complex with LRP6, CCNY and CDK14 during G2/M stage; CAPRIN2 functions as a scaffold for the complex by binding to CCNY via its N terminus and to CDK14 via its C terminus. Interacts with LRP5. Interacts with LRP6.</text>
</comment>
<dbReference type="PANTHER" id="PTHR22922:SF5">
    <property type="entry name" value="CAPRIN-2"/>
    <property type="match status" value="1"/>
</dbReference>
<dbReference type="PRINTS" id="PR00007">
    <property type="entry name" value="COMPLEMNTC1Q"/>
</dbReference>
<evidence type="ECO:0000256" key="16">
    <source>
        <dbReference type="ARBA" id="ARBA00067331"/>
    </source>
</evidence>
<keyword evidence="9" id="KW-0221">Differentiation</keyword>
<keyword evidence="5" id="KW-0963">Cytoplasm</keyword>
<feature type="region of interest" description="Disordered" evidence="20">
    <location>
        <begin position="134"/>
        <end position="206"/>
    </location>
</feature>
<dbReference type="InterPro" id="IPR008983">
    <property type="entry name" value="Tumour_necrosis_fac-like_dom"/>
</dbReference>
<gene>
    <name evidence="22" type="ORF">EOD39_2011</name>
</gene>